<keyword evidence="2" id="KW-0732">Signal</keyword>
<name>A0A916X167_9ACTN</name>
<proteinExistence type="predicted"/>
<keyword evidence="4" id="KW-1185">Reference proteome</keyword>
<sequence>MLVSGVVVAVALLVGGCSSSTGGTASSGVTGAGTTTVSASASPQLSEDDPLNVNSTKDLSTVTATIEGAHSPYLYRLPNICPRFPDSALIKAGIDPSLGRNPFSGKTTSLLQNCGFSAADPTGRNFQSWGVSPAITSINIKELIDQPRTHVVESNLPIGPHSAFVYHSDGDTALDCEVAWGTFFGAVMFQFTGEDWYPVDACAKTVDIARALYPYFPSRPSEMR</sequence>
<gene>
    <name evidence="3" type="ORF">GCM10011489_36830</name>
</gene>
<protein>
    <recommendedName>
        <fullName evidence="5">DUF3558 domain-containing protein</fullName>
    </recommendedName>
</protein>
<feature type="region of interest" description="Disordered" evidence="1">
    <location>
        <begin position="21"/>
        <end position="51"/>
    </location>
</feature>
<dbReference type="InterPro" id="IPR024520">
    <property type="entry name" value="DUF3558"/>
</dbReference>
<evidence type="ECO:0000313" key="4">
    <source>
        <dbReference type="Proteomes" id="UP000621454"/>
    </source>
</evidence>
<evidence type="ECO:0000313" key="3">
    <source>
        <dbReference type="EMBL" id="GGB46084.1"/>
    </source>
</evidence>
<dbReference type="AlphaFoldDB" id="A0A916X167"/>
<reference evidence="3" key="1">
    <citation type="journal article" date="2014" name="Int. J. Syst. Evol. Microbiol.">
        <title>Complete genome sequence of Corynebacterium casei LMG S-19264T (=DSM 44701T), isolated from a smear-ripened cheese.</title>
        <authorList>
            <consortium name="US DOE Joint Genome Institute (JGI-PGF)"/>
            <person name="Walter F."/>
            <person name="Albersmeier A."/>
            <person name="Kalinowski J."/>
            <person name="Ruckert C."/>
        </authorList>
    </citation>
    <scope>NUCLEOTIDE SEQUENCE</scope>
    <source>
        <strain evidence="3">CGMCC 1.12827</strain>
    </source>
</reference>
<evidence type="ECO:0000256" key="1">
    <source>
        <dbReference type="SAM" id="MobiDB-lite"/>
    </source>
</evidence>
<feature type="compositionally biased region" description="Low complexity" evidence="1">
    <location>
        <begin position="21"/>
        <end position="42"/>
    </location>
</feature>
<reference evidence="3" key="2">
    <citation type="submission" date="2020-09" db="EMBL/GenBank/DDBJ databases">
        <authorList>
            <person name="Sun Q."/>
            <person name="Zhou Y."/>
        </authorList>
    </citation>
    <scope>NUCLEOTIDE SEQUENCE</scope>
    <source>
        <strain evidence="3">CGMCC 1.12827</strain>
    </source>
</reference>
<evidence type="ECO:0008006" key="5">
    <source>
        <dbReference type="Google" id="ProtNLM"/>
    </source>
</evidence>
<accession>A0A916X167</accession>
<dbReference type="Pfam" id="PF12079">
    <property type="entry name" value="DUF3558"/>
    <property type="match status" value="1"/>
</dbReference>
<organism evidence="3 4">
    <name type="scientific">Gordonia jinhuaensis</name>
    <dbReference type="NCBI Taxonomy" id="1517702"/>
    <lineage>
        <taxon>Bacteria</taxon>
        <taxon>Bacillati</taxon>
        <taxon>Actinomycetota</taxon>
        <taxon>Actinomycetes</taxon>
        <taxon>Mycobacteriales</taxon>
        <taxon>Gordoniaceae</taxon>
        <taxon>Gordonia</taxon>
    </lineage>
</organism>
<dbReference type="Proteomes" id="UP000621454">
    <property type="component" value="Unassembled WGS sequence"/>
</dbReference>
<feature type="chain" id="PRO_5039664843" description="DUF3558 domain-containing protein" evidence="2">
    <location>
        <begin position="20"/>
        <end position="224"/>
    </location>
</feature>
<dbReference type="EMBL" id="BMGC01000047">
    <property type="protein sequence ID" value="GGB46084.1"/>
    <property type="molecule type" value="Genomic_DNA"/>
</dbReference>
<evidence type="ECO:0000256" key="2">
    <source>
        <dbReference type="SAM" id="SignalP"/>
    </source>
</evidence>
<feature type="signal peptide" evidence="2">
    <location>
        <begin position="1"/>
        <end position="19"/>
    </location>
</feature>
<comment type="caution">
    <text evidence="3">The sequence shown here is derived from an EMBL/GenBank/DDBJ whole genome shotgun (WGS) entry which is preliminary data.</text>
</comment>